<dbReference type="InterPro" id="IPR000719">
    <property type="entry name" value="Prot_kinase_dom"/>
</dbReference>
<keyword evidence="10 14" id="KW-1133">Transmembrane helix</keyword>
<dbReference type="InterPro" id="IPR001245">
    <property type="entry name" value="Ser-Thr/Tyr_kinase_cat_dom"/>
</dbReference>
<dbReference type="PROSITE" id="PS00107">
    <property type="entry name" value="PROTEIN_KINASE_ATP"/>
    <property type="match status" value="1"/>
</dbReference>
<keyword evidence="11 14" id="KW-0472">Membrane</keyword>
<keyword evidence="17" id="KW-0675">Receptor</keyword>
<keyword evidence="2" id="KW-1003">Cell membrane</keyword>
<proteinExistence type="predicted"/>
<dbReference type="SMART" id="SM00220">
    <property type="entry name" value="S_TKc"/>
    <property type="match status" value="1"/>
</dbReference>
<dbReference type="GO" id="GO:0019199">
    <property type="term" value="F:transmembrane receptor protein kinase activity"/>
    <property type="evidence" value="ECO:0007669"/>
    <property type="project" value="InterPro"/>
</dbReference>
<keyword evidence="18" id="KW-1185">Reference proteome</keyword>
<keyword evidence="6 15" id="KW-0732">Signal</keyword>
<reference evidence="18" key="1">
    <citation type="journal article" date="2016" name="Nature">
        <title>The genome of the seagrass Zostera marina reveals angiosperm adaptation to the sea.</title>
        <authorList>
            <person name="Olsen J.L."/>
            <person name="Rouze P."/>
            <person name="Verhelst B."/>
            <person name="Lin Y.-C."/>
            <person name="Bayer T."/>
            <person name="Collen J."/>
            <person name="Dattolo E."/>
            <person name="De Paoli E."/>
            <person name="Dittami S."/>
            <person name="Maumus F."/>
            <person name="Michel G."/>
            <person name="Kersting A."/>
            <person name="Lauritano C."/>
            <person name="Lohaus R."/>
            <person name="Toepel M."/>
            <person name="Tonon T."/>
            <person name="Vanneste K."/>
            <person name="Amirebrahimi M."/>
            <person name="Brakel J."/>
            <person name="Bostroem C."/>
            <person name="Chovatia M."/>
            <person name="Grimwood J."/>
            <person name="Jenkins J.W."/>
            <person name="Jueterbock A."/>
            <person name="Mraz A."/>
            <person name="Stam W.T."/>
            <person name="Tice H."/>
            <person name="Bornberg-Bauer E."/>
            <person name="Green P.J."/>
            <person name="Pearson G.A."/>
            <person name="Procaccini G."/>
            <person name="Duarte C.M."/>
            <person name="Schmutz J."/>
            <person name="Reusch T.B.H."/>
            <person name="Van de Peer Y."/>
        </authorList>
    </citation>
    <scope>NUCLEOTIDE SEQUENCE [LARGE SCALE GENOMIC DNA]</scope>
    <source>
        <strain evidence="18">cv. Finnish</strain>
    </source>
</reference>
<dbReference type="GO" id="GO:0005886">
    <property type="term" value="C:plasma membrane"/>
    <property type="evidence" value="ECO:0007669"/>
    <property type="project" value="UniProtKB-SubCell"/>
</dbReference>
<dbReference type="GO" id="GO:0005524">
    <property type="term" value="F:ATP binding"/>
    <property type="evidence" value="ECO:0007669"/>
    <property type="project" value="UniProtKB-UniRule"/>
</dbReference>
<dbReference type="Gene3D" id="1.10.510.10">
    <property type="entry name" value="Transferase(Phosphotransferase) domain 1"/>
    <property type="match status" value="1"/>
</dbReference>
<evidence type="ECO:0000256" key="12">
    <source>
        <dbReference type="ARBA" id="ARBA00023157"/>
    </source>
</evidence>
<feature type="transmembrane region" description="Helical" evidence="14">
    <location>
        <begin position="227"/>
        <end position="253"/>
    </location>
</feature>
<evidence type="ECO:0000256" key="15">
    <source>
        <dbReference type="SAM" id="SignalP"/>
    </source>
</evidence>
<comment type="subcellular location">
    <subcellularLocation>
        <location evidence="1">Cell membrane</location>
        <topology evidence="1">Single-pass membrane protein</topology>
    </subcellularLocation>
</comment>
<evidence type="ECO:0000256" key="4">
    <source>
        <dbReference type="ARBA" id="ARBA00022679"/>
    </source>
</evidence>
<dbReference type="OMA" id="PCKCLAR"/>
<evidence type="ECO:0000256" key="14">
    <source>
        <dbReference type="SAM" id="Phobius"/>
    </source>
</evidence>
<feature type="chain" id="PRO_5005527044" evidence="15">
    <location>
        <begin position="26"/>
        <end position="581"/>
    </location>
</feature>
<feature type="domain" description="Protein kinase" evidence="16">
    <location>
        <begin position="304"/>
        <end position="575"/>
    </location>
</feature>
<dbReference type="Proteomes" id="UP000036987">
    <property type="component" value="Unassembled WGS sequence"/>
</dbReference>
<dbReference type="PROSITE" id="PS00108">
    <property type="entry name" value="PROTEIN_KINASE_ST"/>
    <property type="match status" value="1"/>
</dbReference>
<dbReference type="InterPro" id="IPR057097">
    <property type="entry name" value="LysM_RLK3/10"/>
</dbReference>
<evidence type="ECO:0000256" key="13">
    <source>
        <dbReference type="PROSITE-ProRule" id="PRU10141"/>
    </source>
</evidence>
<keyword evidence="4" id="KW-0808">Transferase</keyword>
<name>A0A0K9NU12_ZOSMR</name>
<sequence length="581" mass="64838">MFQFSIHIFLIWIFIFSDVLQTTESRCREGCDLAMASYYVGLYDELPTIASYFGISYGEIYSKIMPYNPDIPSPDFVLSLARIRIPFSCRCIDGEYLANRFQYNITSGDNYTVIAQKHFANLTSPEWLASVNSYPPDNIPNGATVNVTVNCSCGDTDVSREYGLFLTYPLRPEQTVNSVASELNFTHPDLIREYNPEVNFSGGGGIVFLPTNDSAGSFHPLKSRKGLSGGVIVGISLAALVLSSLSIFSLVVLSRKKKSSRDLEVPFRREEELEEKTLSISKSIVDDRSVEYSYHELARATNDFGLENQIGSGGFGVVFYAVLRGEKAAIKKMDVQSSREFMAEFKALTLVYHINLVRLLGFCIEKHLFLIYQYIENGNLSQHLRETKRPPLSWSSRLQIALDSARGLEYIHEHITPVCIHRDIKSSNILIDDNFRAKIADFGLAKLTKVGDISGRRLAGTFGYMPPESAYGNISPMVDVYAFGVVLFELISAKEVIFATNQSVAETQGLVDLFKVVLNRSEPIEELHKLLDPRLGLDSPIEAIYKMAILGKACTRENPRSRPNMRSVVVSLMTLSSSSVG</sequence>
<dbReference type="OrthoDB" id="4062651at2759"/>
<feature type="signal peptide" evidence="15">
    <location>
        <begin position="1"/>
        <end position="25"/>
    </location>
</feature>
<evidence type="ECO:0000256" key="3">
    <source>
        <dbReference type="ARBA" id="ARBA00022527"/>
    </source>
</evidence>
<dbReference type="PROSITE" id="PS50011">
    <property type="entry name" value="PROTEIN_KINASE_DOM"/>
    <property type="match status" value="1"/>
</dbReference>
<gene>
    <name evidence="17" type="ORF">ZOSMA_5G01470</name>
</gene>
<dbReference type="SUPFAM" id="SSF56112">
    <property type="entry name" value="Protein kinase-like (PK-like)"/>
    <property type="match status" value="1"/>
</dbReference>
<dbReference type="InterPro" id="IPR017441">
    <property type="entry name" value="Protein_kinase_ATP_BS"/>
</dbReference>
<evidence type="ECO:0000256" key="1">
    <source>
        <dbReference type="ARBA" id="ARBA00004162"/>
    </source>
</evidence>
<dbReference type="GO" id="GO:0045087">
    <property type="term" value="P:innate immune response"/>
    <property type="evidence" value="ECO:0007669"/>
    <property type="project" value="InterPro"/>
</dbReference>
<evidence type="ECO:0000313" key="18">
    <source>
        <dbReference type="Proteomes" id="UP000036987"/>
    </source>
</evidence>
<dbReference type="AlphaFoldDB" id="A0A0K9NU12"/>
<dbReference type="Pfam" id="PF07714">
    <property type="entry name" value="PK_Tyr_Ser-Thr"/>
    <property type="match status" value="1"/>
</dbReference>
<organism evidence="17 18">
    <name type="scientific">Zostera marina</name>
    <name type="common">Eelgrass</name>
    <dbReference type="NCBI Taxonomy" id="29655"/>
    <lineage>
        <taxon>Eukaryota</taxon>
        <taxon>Viridiplantae</taxon>
        <taxon>Streptophyta</taxon>
        <taxon>Embryophyta</taxon>
        <taxon>Tracheophyta</taxon>
        <taxon>Spermatophyta</taxon>
        <taxon>Magnoliopsida</taxon>
        <taxon>Liliopsida</taxon>
        <taxon>Zosteraceae</taxon>
        <taxon>Zostera</taxon>
    </lineage>
</organism>
<keyword evidence="8 17" id="KW-0418">Kinase</keyword>
<protein>
    <submittedName>
        <fullName evidence="17">Chitin elicitor receptor kinase 1</fullName>
    </submittedName>
</protein>
<evidence type="ECO:0000256" key="6">
    <source>
        <dbReference type="ARBA" id="ARBA00022729"/>
    </source>
</evidence>
<dbReference type="FunFam" id="1.10.510.10:FF:000468">
    <property type="entry name" value="PTI1-like tyrosine-protein kinase 3"/>
    <property type="match status" value="1"/>
</dbReference>
<evidence type="ECO:0000256" key="7">
    <source>
        <dbReference type="ARBA" id="ARBA00022741"/>
    </source>
</evidence>
<keyword evidence="9 13" id="KW-0067">ATP-binding</keyword>
<dbReference type="PANTHER" id="PTHR46204">
    <property type="entry name" value="CHITIN ELICITOR RECEPTOR KINASE 1-RELATED"/>
    <property type="match status" value="1"/>
</dbReference>
<evidence type="ECO:0000256" key="9">
    <source>
        <dbReference type="ARBA" id="ARBA00022840"/>
    </source>
</evidence>
<dbReference type="Pfam" id="PF23577">
    <property type="entry name" value="LysM_RLK"/>
    <property type="match status" value="1"/>
</dbReference>
<dbReference type="InterPro" id="IPR011009">
    <property type="entry name" value="Kinase-like_dom_sf"/>
</dbReference>
<evidence type="ECO:0000313" key="17">
    <source>
        <dbReference type="EMBL" id="KMZ60281.1"/>
    </source>
</evidence>
<keyword evidence="5 14" id="KW-0812">Transmembrane</keyword>
<keyword evidence="3" id="KW-0723">Serine/threonine-protein kinase</keyword>
<dbReference type="PANTHER" id="PTHR46204:SF2">
    <property type="entry name" value="CHITIN ELICITOR RECEPTOR KINASE 1"/>
    <property type="match status" value="1"/>
</dbReference>
<evidence type="ECO:0000256" key="8">
    <source>
        <dbReference type="ARBA" id="ARBA00022777"/>
    </source>
</evidence>
<dbReference type="EMBL" id="LFYR01001623">
    <property type="protein sequence ID" value="KMZ60281.1"/>
    <property type="molecule type" value="Genomic_DNA"/>
</dbReference>
<dbReference type="STRING" id="29655.A0A0K9NU12"/>
<accession>A0A0K9NU12</accession>
<keyword evidence="7 13" id="KW-0547">Nucleotide-binding</keyword>
<dbReference type="GO" id="GO:0004674">
    <property type="term" value="F:protein serine/threonine kinase activity"/>
    <property type="evidence" value="ECO:0007669"/>
    <property type="project" value="UniProtKB-KW"/>
</dbReference>
<evidence type="ECO:0000256" key="5">
    <source>
        <dbReference type="ARBA" id="ARBA00022692"/>
    </source>
</evidence>
<evidence type="ECO:0000259" key="16">
    <source>
        <dbReference type="PROSITE" id="PS50011"/>
    </source>
</evidence>
<evidence type="ECO:0000256" key="11">
    <source>
        <dbReference type="ARBA" id="ARBA00023136"/>
    </source>
</evidence>
<dbReference type="Gene3D" id="3.30.200.20">
    <property type="entry name" value="Phosphorylase Kinase, domain 1"/>
    <property type="match status" value="1"/>
</dbReference>
<dbReference type="InterPro" id="IPR008271">
    <property type="entry name" value="Ser/Thr_kinase_AS"/>
</dbReference>
<comment type="caution">
    <text evidence="17">The sequence shown here is derived from an EMBL/GenBank/DDBJ whole genome shotgun (WGS) entry which is preliminary data.</text>
</comment>
<evidence type="ECO:0000256" key="10">
    <source>
        <dbReference type="ARBA" id="ARBA00022989"/>
    </source>
</evidence>
<evidence type="ECO:0000256" key="2">
    <source>
        <dbReference type="ARBA" id="ARBA00022475"/>
    </source>
</evidence>
<feature type="binding site" evidence="13">
    <location>
        <position position="332"/>
    </location>
    <ligand>
        <name>ATP</name>
        <dbReference type="ChEBI" id="CHEBI:30616"/>
    </ligand>
</feature>
<dbReference type="InterPro" id="IPR044812">
    <property type="entry name" value="CERK1/LYK3-like"/>
</dbReference>
<keyword evidence="12" id="KW-1015">Disulfide bond</keyword>